<sequence>MRALMVVGTTSHAGKSLLTTAICRILMRQGWRVTPFKGQNMALNSYVTASGGEIGYAQAVQAWAAGITPRIEMNPILLKPQGNMTSQVILEGRAIGTTTAENYYETFFQRGWQAITDSLRHLEDDFDVVVCEGAGSPAEINLKHRDLTNMRIAKHLNAPTLLVVDIDRGGAFAHVVGTLELLEPDERALIKGIVINKFRGRKSILDPGLTWLEERTGIPVLGVIPWINQVFPSEDSLDLLERRGHRKHADLTLAVVRLPHISNFTDFDPLESEPCVRVRYVELGEALNYPDAVILPGSKTTIADLLAIQNTGLAQEICTYAAAGGTVMGICGGFQMLGQSIIDTEGVEGHEGRFPGLDLLPLRTYFGEHKVTRQRQVTSKYPQDGLPIHGYELHQGYSKVLSETSPSAMALFDESSLGLVSTNQAIWGTYLHGIFDNGPWRRAWLNRLRQQRGLKALPTGIANYRTERDAMLDHLADVVTEHLDLSPILNQF</sequence>
<comment type="pathway">
    <text evidence="1 4">Cofactor biosynthesis; adenosylcobalamin biosynthesis.</text>
</comment>
<feature type="active site" description="Nucleophile" evidence="4">
    <location>
        <position position="331"/>
    </location>
</feature>
<dbReference type="InterPro" id="IPR027417">
    <property type="entry name" value="P-loop_NTPase"/>
</dbReference>
<dbReference type="PROSITE" id="PS51274">
    <property type="entry name" value="GATASE_COBBQ"/>
    <property type="match status" value="1"/>
</dbReference>
<dbReference type="InterPro" id="IPR033949">
    <property type="entry name" value="CobQ_GATase1"/>
</dbReference>
<gene>
    <name evidence="4" type="primary">cobQ</name>
    <name evidence="7" type="ORF">PROH_16355</name>
</gene>
<evidence type="ECO:0000256" key="1">
    <source>
        <dbReference type="ARBA" id="ARBA00004953"/>
    </source>
</evidence>
<protein>
    <recommendedName>
        <fullName evidence="4">Cobyric acid synthase</fullName>
    </recommendedName>
</protein>
<reference evidence="7" key="1">
    <citation type="submission" date="2012-04" db="EMBL/GenBank/DDBJ databases">
        <authorList>
            <person name="Borisov I.G."/>
            <person name="Ivanikova N.V."/>
            <person name="Pinevich A.V."/>
        </authorList>
    </citation>
    <scope>NUCLEOTIDE SEQUENCE [LARGE SCALE GENOMIC DNA]</scope>
    <source>
        <strain evidence="7">CALU 1027</strain>
    </source>
</reference>
<comment type="similarity">
    <text evidence="4">Belongs to the CobB/CobQ family. CobQ subfamily.</text>
</comment>
<dbReference type="InterPro" id="IPR029062">
    <property type="entry name" value="Class_I_gatase-like"/>
</dbReference>
<dbReference type="InterPro" id="IPR011698">
    <property type="entry name" value="GATase_3"/>
</dbReference>
<dbReference type="PANTHER" id="PTHR21343:SF1">
    <property type="entry name" value="COBYRIC ACID SYNTHASE"/>
    <property type="match status" value="1"/>
</dbReference>
<dbReference type="GO" id="GO:0015420">
    <property type="term" value="F:ABC-type vitamin B12 transporter activity"/>
    <property type="evidence" value="ECO:0007669"/>
    <property type="project" value="UniProtKB-UniRule"/>
</dbReference>
<feature type="active site" evidence="4">
    <location>
        <position position="432"/>
    </location>
</feature>
<dbReference type="InterPro" id="IPR047045">
    <property type="entry name" value="CobQ_N"/>
</dbReference>
<dbReference type="RefSeq" id="WP_016923660.1">
    <property type="nucleotide sequence ID" value="NZ_KB235937.1"/>
</dbReference>
<name>A0A0M2PRW9_PROHO</name>
<evidence type="ECO:0000256" key="3">
    <source>
        <dbReference type="ARBA" id="ARBA00022962"/>
    </source>
</evidence>
<keyword evidence="3 4" id="KW-0315">Glutamine amidotransferase</keyword>
<dbReference type="InterPro" id="IPR004459">
    <property type="entry name" value="CobQ_synth"/>
</dbReference>
<evidence type="ECO:0000259" key="6">
    <source>
        <dbReference type="Pfam" id="PF07685"/>
    </source>
</evidence>
<evidence type="ECO:0000313" key="7">
    <source>
        <dbReference type="EMBL" id="KKI99295.1"/>
    </source>
</evidence>
<comment type="caution">
    <text evidence="7">The sequence shown here is derived from an EMBL/GenBank/DDBJ whole genome shotgun (WGS) entry which is preliminary data.</text>
</comment>
<dbReference type="EMBL" id="AJTX02000006">
    <property type="protein sequence ID" value="KKI99295.1"/>
    <property type="molecule type" value="Genomic_DNA"/>
</dbReference>
<organism evidence="7 8">
    <name type="scientific">Prochlorothrix hollandica PCC 9006 = CALU 1027</name>
    <dbReference type="NCBI Taxonomy" id="317619"/>
    <lineage>
        <taxon>Bacteria</taxon>
        <taxon>Bacillati</taxon>
        <taxon>Cyanobacteriota</taxon>
        <taxon>Cyanophyceae</taxon>
        <taxon>Prochlorotrichales</taxon>
        <taxon>Prochlorotrichaceae</taxon>
        <taxon>Prochlorothrix</taxon>
    </lineage>
</organism>
<feature type="domain" description="CobQ/CobB/MinD/ParA nucleotide binding" evidence="5">
    <location>
        <begin position="4"/>
        <end position="230"/>
    </location>
</feature>
<dbReference type="GO" id="GO:0009236">
    <property type="term" value="P:cobalamin biosynthetic process"/>
    <property type="evidence" value="ECO:0007669"/>
    <property type="project" value="UniProtKB-UniRule"/>
</dbReference>
<dbReference type="SUPFAM" id="SSF52540">
    <property type="entry name" value="P-loop containing nucleoside triphosphate hydrolases"/>
    <property type="match status" value="1"/>
</dbReference>
<dbReference type="eggNOG" id="COG1492">
    <property type="taxonomic scope" value="Bacteria"/>
</dbReference>
<proteinExistence type="inferred from homology"/>
<keyword evidence="8" id="KW-1185">Reference proteome</keyword>
<dbReference type="GO" id="GO:0003824">
    <property type="term" value="F:catalytic activity"/>
    <property type="evidence" value="ECO:0007669"/>
    <property type="project" value="InterPro"/>
</dbReference>
<dbReference type="STRING" id="317619.GCA_000332315_02453"/>
<dbReference type="CDD" id="cd01750">
    <property type="entry name" value="GATase1_CobQ"/>
    <property type="match status" value="1"/>
</dbReference>
<accession>A0A0M2PRW9</accession>
<dbReference type="SUPFAM" id="SSF52317">
    <property type="entry name" value="Class I glutamine amidotransferase-like"/>
    <property type="match status" value="1"/>
</dbReference>
<evidence type="ECO:0000259" key="5">
    <source>
        <dbReference type="Pfam" id="PF01656"/>
    </source>
</evidence>
<dbReference type="Pfam" id="PF07685">
    <property type="entry name" value="GATase_3"/>
    <property type="match status" value="1"/>
</dbReference>
<dbReference type="Gene3D" id="3.40.50.300">
    <property type="entry name" value="P-loop containing nucleotide triphosphate hydrolases"/>
    <property type="match status" value="1"/>
</dbReference>
<dbReference type="NCBIfam" id="NF001989">
    <property type="entry name" value="PRK00784.1"/>
    <property type="match status" value="1"/>
</dbReference>
<evidence type="ECO:0000313" key="8">
    <source>
        <dbReference type="Proteomes" id="UP000034681"/>
    </source>
</evidence>
<dbReference type="OrthoDB" id="9808302at2"/>
<dbReference type="AlphaFoldDB" id="A0A0M2PRW9"/>
<dbReference type="Gene3D" id="3.40.50.880">
    <property type="match status" value="1"/>
</dbReference>
<dbReference type="Proteomes" id="UP000034681">
    <property type="component" value="Unassembled WGS sequence"/>
</dbReference>
<feature type="domain" description="CobB/CobQ-like glutamine amidotransferase" evidence="6">
    <location>
        <begin position="253"/>
        <end position="439"/>
    </location>
</feature>
<dbReference type="PANTHER" id="PTHR21343">
    <property type="entry name" value="DETHIOBIOTIN SYNTHETASE"/>
    <property type="match status" value="1"/>
</dbReference>
<dbReference type="InterPro" id="IPR002586">
    <property type="entry name" value="CobQ/CobB/MinD/ParA_Nub-bd_dom"/>
</dbReference>
<dbReference type="UniPathway" id="UPA00148"/>
<dbReference type="NCBIfam" id="TIGR00313">
    <property type="entry name" value="cobQ"/>
    <property type="match status" value="1"/>
</dbReference>
<dbReference type="Pfam" id="PF01656">
    <property type="entry name" value="CbiA"/>
    <property type="match status" value="1"/>
</dbReference>
<evidence type="ECO:0000256" key="4">
    <source>
        <dbReference type="HAMAP-Rule" id="MF_00028"/>
    </source>
</evidence>
<dbReference type="CDD" id="cd05389">
    <property type="entry name" value="CobQ_N"/>
    <property type="match status" value="1"/>
</dbReference>
<keyword evidence="2 4" id="KW-0169">Cobalamin biosynthesis</keyword>
<dbReference type="HAMAP" id="MF_00028">
    <property type="entry name" value="CobQ"/>
    <property type="match status" value="1"/>
</dbReference>
<comment type="function">
    <text evidence="4">Catalyzes amidations at positions B, D, E, and G on adenosylcobyrinic A,C-diamide. NH(2) groups are provided by glutamine, and one molecule of ATP is hydrogenolyzed for each amidation.</text>
</comment>
<evidence type="ECO:0000256" key="2">
    <source>
        <dbReference type="ARBA" id="ARBA00022573"/>
    </source>
</evidence>